<protein>
    <submittedName>
        <fullName evidence="1">Uncharacterized protein</fullName>
    </submittedName>
</protein>
<evidence type="ECO:0000313" key="2">
    <source>
        <dbReference type="Proteomes" id="UP001596114"/>
    </source>
</evidence>
<dbReference type="RefSeq" id="WP_377320371.1">
    <property type="nucleotide sequence ID" value="NZ_JBHSNF010000002.1"/>
</dbReference>
<name>A0ABW0QPA9_9GAMM</name>
<evidence type="ECO:0000313" key="1">
    <source>
        <dbReference type="EMBL" id="MFC5526578.1"/>
    </source>
</evidence>
<dbReference type="Proteomes" id="UP001596114">
    <property type="component" value="Unassembled WGS sequence"/>
</dbReference>
<sequence length="279" mass="30227">MAVLRASIAITPYNIGAPQVLVDVAPLRGEHKMYTAVAARITDAWNVSQTVPVLRDFAPVLNAAGTTIYLPYNDDRITSVRLPSPPPAGVDFFLTANMSGCKFFVDTIAGSNDLMVYHANTHQHGSPAHNSPVNYQSVQAGHILDALHANAQADYAALPAPNNLVLHNVASLAKGTYYMQGALAEQRKANQGRGLALPGGVWATPEFAGGCSVMGFYNAGWHFYYQTWGGVDYTRPSGTQAIAKDLFTFHWKSLHNRRTKGISHTAFSDITVVDHALIY</sequence>
<dbReference type="EMBL" id="JBHSNF010000002">
    <property type="protein sequence ID" value="MFC5526578.1"/>
    <property type="molecule type" value="Genomic_DNA"/>
</dbReference>
<reference evidence="2" key="1">
    <citation type="journal article" date="2019" name="Int. J. Syst. Evol. Microbiol.">
        <title>The Global Catalogue of Microorganisms (GCM) 10K type strain sequencing project: providing services to taxonomists for standard genome sequencing and annotation.</title>
        <authorList>
            <consortium name="The Broad Institute Genomics Platform"/>
            <consortium name="The Broad Institute Genome Sequencing Center for Infectious Disease"/>
            <person name="Wu L."/>
            <person name="Ma J."/>
        </authorList>
    </citation>
    <scope>NUCLEOTIDE SEQUENCE [LARGE SCALE GENOMIC DNA]</scope>
    <source>
        <strain evidence="2">CGMCC 1.16619</strain>
    </source>
</reference>
<proteinExistence type="predicted"/>
<gene>
    <name evidence="1" type="ORF">ACFPPA_12615</name>
</gene>
<organism evidence="1 2">
    <name type="scientific">Rhodanobacter ginsengisoli</name>
    <dbReference type="NCBI Taxonomy" id="418646"/>
    <lineage>
        <taxon>Bacteria</taxon>
        <taxon>Pseudomonadati</taxon>
        <taxon>Pseudomonadota</taxon>
        <taxon>Gammaproteobacteria</taxon>
        <taxon>Lysobacterales</taxon>
        <taxon>Rhodanobacteraceae</taxon>
        <taxon>Rhodanobacter</taxon>
    </lineage>
</organism>
<accession>A0ABW0QPA9</accession>
<comment type="caution">
    <text evidence="1">The sequence shown here is derived from an EMBL/GenBank/DDBJ whole genome shotgun (WGS) entry which is preliminary data.</text>
</comment>
<keyword evidence="2" id="KW-1185">Reference proteome</keyword>